<reference evidence="2 3" key="1">
    <citation type="journal article" date="2019" name="PLoS Biol.">
        <title>Sex chromosomes control vertical transmission of feminizing Wolbachia symbionts in an isopod.</title>
        <authorList>
            <person name="Becking T."/>
            <person name="Chebbi M.A."/>
            <person name="Giraud I."/>
            <person name="Moumen B."/>
            <person name="Laverre T."/>
            <person name="Caubet Y."/>
            <person name="Peccoud J."/>
            <person name="Gilbert C."/>
            <person name="Cordaux R."/>
        </authorList>
    </citation>
    <scope>NUCLEOTIDE SEQUENCE [LARGE SCALE GENOMIC DNA]</scope>
    <source>
        <strain evidence="2">ANa2</strain>
        <tissue evidence="2">Whole body excluding digestive tract and cuticle</tissue>
    </source>
</reference>
<evidence type="ECO:0000313" key="3">
    <source>
        <dbReference type="Proteomes" id="UP000326759"/>
    </source>
</evidence>
<dbReference type="InterPro" id="IPR013149">
    <property type="entry name" value="ADH-like_C"/>
</dbReference>
<dbReference type="OrthoDB" id="3509362at2759"/>
<dbReference type="CDD" id="cd08241">
    <property type="entry name" value="QOR1"/>
    <property type="match status" value="1"/>
</dbReference>
<proteinExistence type="predicted"/>
<dbReference type="InterPro" id="IPR013154">
    <property type="entry name" value="ADH-like_N"/>
</dbReference>
<gene>
    <name evidence="2" type="ORF">Anas_11085</name>
</gene>
<dbReference type="Gene3D" id="3.90.180.10">
    <property type="entry name" value="Medium-chain alcohol dehydrogenases, catalytic domain"/>
    <property type="match status" value="1"/>
</dbReference>
<dbReference type="InterPro" id="IPR011032">
    <property type="entry name" value="GroES-like_sf"/>
</dbReference>
<accession>A0A5N5TBJ7</accession>
<keyword evidence="3" id="KW-1185">Reference proteome</keyword>
<organism evidence="2 3">
    <name type="scientific">Armadillidium nasatum</name>
    <dbReference type="NCBI Taxonomy" id="96803"/>
    <lineage>
        <taxon>Eukaryota</taxon>
        <taxon>Metazoa</taxon>
        <taxon>Ecdysozoa</taxon>
        <taxon>Arthropoda</taxon>
        <taxon>Crustacea</taxon>
        <taxon>Multicrustacea</taxon>
        <taxon>Malacostraca</taxon>
        <taxon>Eumalacostraca</taxon>
        <taxon>Peracarida</taxon>
        <taxon>Isopoda</taxon>
        <taxon>Oniscidea</taxon>
        <taxon>Crinocheta</taxon>
        <taxon>Armadillidiidae</taxon>
        <taxon>Armadillidium</taxon>
    </lineage>
</organism>
<dbReference type="EMBL" id="SEYY01004914">
    <property type="protein sequence ID" value="KAB7503559.1"/>
    <property type="molecule type" value="Genomic_DNA"/>
</dbReference>
<dbReference type="Gene3D" id="3.40.50.720">
    <property type="entry name" value="NAD(P)-binding Rossmann-like Domain"/>
    <property type="match status" value="1"/>
</dbReference>
<dbReference type="AlphaFoldDB" id="A0A5N5TBJ7"/>
<dbReference type="GO" id="GO:0016491">
    <property type="term" value="F:oxidoreductase activity"/>
    <property type="evidence" value="ECO:0007669"/>
    <property type="project" value="InterPro"/>
</dbReference>
<dbReference type="InterPro" id="IPR051397">
    <property type="entry name" value="Zn-ADH-like_protein"/>
</dbReference>
<dbReference type="GO" id="GO:0005739">
    <property type="term" value="C:mitochondrion"/>
    <property type="evidence" value="ECO:0007669"/>
    <property type="project" value="TreeGrafter"/>
</dbReference>
<dbReference type="InterPro" id="IPR020843">
    <property type="entry name" value="ER"/>
</dbReference>
<dbReference type="Proteomes" id="UP000326759">
    <property type="component" value="Unassembled WGS sequence"/>
</dbReference>
<feature type="domain" description="Enoyl reductase (ER)" evidence="1">
    <location>
        <begin position="51"/>
        <end position="364"/>
    </location>
</feature>
<dbReference type="PANTHER" id="PTHR43677:SF4">
    <property type="entry name" value="QUINONE OXIDOREDUCTASE-LIKE PROTEIN 2"/>
    <property type="match status" value="1"/>
</dbReference>
<dbReference type="PANTHER" id="PTHR43677">
    <property type="entry name" value="SHORT-CHAIN DEHYDROGENASE/REDUCTASE"/>
    <property type="match status" value="1"/>
</dbReference>
<comment type="caution">
    <text evidence="2">The sequence shown here is derived from an EMBL/GenBank/DDBJ whole genome shotgun (WGS) entry which is preliminary data.</text>
</comment>
<name>A0A5N5TBJ7_9CRUS</name>
<evidence type="ECO:0000259" key="1">
    <source>
        <dbReference type="SMART" id="SM00829"/>
    </source>
</evidence>
<dbReference type="Pfam" id="PF00107">
    <property type="entry name" value="ADH_zinc_N"/>
    <property type="match status" value="1"/>
</dbReference>
<protein>
    <submittedName>
        <fullName evidence="2">Quinone oxidoreductase-like protein 2-like protein</fullName>
    </submittedName>
</protein>
<dbReference type="SUPFAM" id="SSF51735">
    <property type="entry name" value="NAD(P)-binding Rossmann-fold domains"/>
    <property type="match status" value="1"/>
</dbReference>
<dbReference type="SUPFAM" id="SSF50129">
    <property type="entry name" value="GroES-like"/>
    <property type="match status" value="1"/>
</dbReference>
<evidence type="ECO:0000313" key="2">
    <source>
        <dbReference type="EMBL" id="KAB7503559.1"/>
    </source>
</evidence>
<dbReference type="Pfam" id="PF08240">
    <property type="entry name" value="ADH_N"/>
    <property type="match status" value="1"/>
</dbReference>
<sequence length="367" mass="40393">MARVFQNLKHSLCISNLFTPSKPLLFYKNPHALKYIRLASTYKAAVLKEYGTPLQIEELKRKKLKSKEVRVAVHCCGVNASDLLMVENKYDHKIALPFVPGFEISGEVLEVGEEVQTLSPGLRVVGLNKEFLGGFSEECVLNEEDLWSIDMAVPFKYGASLIENYSTALLGLHRRAKIDSSSTILITAAAGGLGLAAVDLAASVYKAKVIGVCGTEDKADLVREKGAWAAIKYNVKHLHKKVEEVTEGKGVDVIFDAVGGEVFTNSLPCIANEGRVIVAGFASRVIPHIETSQLLPKAVALIGISLNHYRITNKEVYRKTSEDVIEMHEMGLIKPHVSAVFSLDEHQMAFDFISERKSTGKVVLEIR</sequence>
<dbReference type="SMART" id="SM00829">
    <property type="entry name" value="PKS_ER"/>
    <property type="match status" value="1"/>
</dbReference>
<dbReference type="InterPro" id="IPR036291">
    <property type="entry name" value="NAD(P)-bd_dom_sf"/>
</dbReference>